<keyword evidence="4" id="KW-0456">Lyase</keyword>
<evidence type="ECO:0000256" key="2">
    <source>
        <dbReference type="ARBA" id="ARBA00006472"/>
    </source>
</evidence>
<dbReference type="Pfam" id="PF01329">
    <property type="entry name" value="Pterin_4a"/>
    <property type="match status" value="1"/>
</dbReference>
<dbReference type="InterPro" id="IPR036428">
    <property type="entry name" value="PCD_sf"/>
</dbReference>
<evidence type="ECO:0000256" key="5">
    <source>
        <dbReference type="ARBA" id="ARBA00030497"/>
    </source>
</evidence>
<evidence type="ECO:0000256" key="3">
    <source>
        <dbReference type="ARBA" id="ARBA00013252"/>
    </source>
</evidence>
<dbReference type="PANTHER" id="PTHR12599:SF0">
    <property type="entry name" value="PTERIN-4-ALPHA-CARBINOLAMINE DEHYDRATASE"/>
    <property type="match status" value="1"/>
</dbReference>
<proteinExistence type="inferred from homology"/>
<dbReference type="PANTHER" id="PTHR12599">
    <property type="entry name" value="PTERIN-4-ALPHA-CARBINOLAMINE DEHYDRATASE"/>
    <property type="match status" value="1"/>
</dbReference>
<dbReference type="AlphaFoldDB" id="A0A7S2XJT5"/>
<dbReference type="NCBIfam" id="NF002018">
    <property type="entry name" value="PRK00823.1-3"/>
    <property type="match status" value="1"/>
</dbReference>
<comment type="similarity">
    <text evidence="2">Belongs to the pterin-4-alpha-carbinolamine dehydratase family.</text>
</comment>
<accession>A0A7S2XJT5</accession>
<dbReference type="SUPFAM" id="SSF55248">
    <property type="entry name" value="PCD-like"/>
    <property type="match status" value="1"/>
</dbReference>
<dbReference type="EC" id="4.2.1.96" evidence="3"/>
<sequence>MAAMAAWARISAVFRQQSMNTIRPLSRNFAKGPPVRLEGEELQAQLAAVPEWKKLDDKDAIFREFVFSDFKEAWGFMSSVALCAEKANHHPEWFNVYNRVEVTLNTHDCVPPGLSAKDFKLAAEMDSFASKFSK</sequence>
<protein>
    <recommendedName>
        <fullName evidence="3">4a-hydroxytetrahydrobiopterin dehydratase</fullName>
        <ecNumber evidence="3">4.2.1.96</ecNumber>
    </recommendedName>
    <alternativeName>
        <fullName evidence="5">4-alpha-hydroxy-tetrahydropterin dehydratase</fullName>
    </alternativeName>
</protein>
<evidence type="ECO:0000256" key="4">
    <source>
        <dbReference type="ARBA" id="ARBA00023239"/>
    </source>
</evidence>
<organism evidence="6">
    <name type="scientific">Lotharella oceanica</name>
    <dbReference type="NCBI Taxonomy" id="641309"/>
    <lineage>
        <taxon>Eukaryota</taxon>
        <taxon>Sar</taxon>
        <taxon>Rhizaria</taxon>
        <taxon>Cercozoa</taxon>
        <taxon>Chlorarachniophyceae</taxon>
        <taxon>Lotharella</taxon>
    </lineage>
</organism>
<name>A0A7S2XJT5_9EUKA</name>
<dbReference type="HAMAP" id="MF_00434">
    <property type="entry name" value="Pterin_4_alpha"/>
    <property type="match status" value="1"/>
</dbReference>
<reference evidence="6" key="1">
    <citation type="submission" date="2021-01" db="EMBL/GenBank/DDBJ databases">
        <authorList>
            <person name="Corre E."/>
            <person name="Pelletier E."/>
            <person name="Niang G."/>
            <person name="Scheremetjew M."/>
            <person name="Finn R."/>
            <person name="Kale V."/>
            <person name="Holt S."/>
            <person name="Cochrane G."/>
            <person name="Meng A."/>
            <person name="Brown T."/>
            <person name="Cohen L."/>
        </authorList>
    </citation>
    <scope>NUCLEOTIDE SEQUENCE</scope>
    <source>
        <strain evidence="6">CCMP622</strain>
    </source>
</reference>
<dbReference type="GO" id="GO:0006729">
    <property type="term" value="P:tetrahydrobiopterin biosynthetic process"/>
    <property type="evidence" value="ECO:0007669"/>
    <property type="project" value="InterPro"/>
</dbReference>
<dbReference type="GO" id="GO:0008124">
    <property type="term" value="F:4-alpha-hydroxytetrahydrobiopterin dehydratase activity"/>
    <property type="evidence" value="ECO:0007669"/>
    <property type="project" value="UniProtKB-EC"/>
</dbReference>
<dbReference type="CDD" id="cd00914">
    <property type="entry name" value="PCD_DCoH_subfamily_b"/>
    <property type="match status" value="1"/>
</dbReference>
<dbReference type="Gene3D" id="3.30.1360.20">
    <property type="entry name" value="Transcriptional coactivator/pterin dehydratase"/>
    <property type="match status" value="1"/>
</dbReference>
<dbReference type="InterPro" id="IPR001533">
    <property type="entry name" value="Pterin_deHydtase"/>
</dbReference>
<evidence type="ECO:0000256" key="1">
    <source>
        <dbReference type="ARBA" id="ARBA00001554"/>
    </source>
</evidence>
<gene>
    <name evidence="6" type="ORF">LSP00402_LOCUS21389</name>
</gene>
<dbReference type="EMBL" id="HBHP01034768">
    <property type="protein sequence ID" value="CAD9777373.1"/>
    <property type="molecule type" value="Transcribed_RNA"/>
</dbReference>
<evidence type="ECO:0000313" key="6">
    <source>
        <dbReference type="EMBL" id="CAD9777373.1"/>
    </source>
</evidence>
<comment type="catalytic activity">
    <reaction evidence="1">
        <text>(4aS,6R)-4a-hydroxy-L-erythro-5,6,7,8-tetrahydrobiopterin = (6R)-L-erythro-6,7-dihydrobiopterin + H2O</text>
        <dbReference type="Rhea" id="RHEA:11920"/>
        <dbReference type="ChEBI" id="CHEBI:15377"/>
        <dbReference type="ChEBI" id="CHEBI:15642"/>
        <dbReference type="ChEBI" id="CHEBI:43120"/>
        <dbReference type="EC" id="4.2.1.96"/>
    </reaction>
</comment>